<organism evidence="1 2">
    <name type="scientific">Candidatus Azambacteria bacterium RIFCSPLOWO2_01_FULL_46_25</name>
    <dbReference type="NCBI Taxonomy" id="1797298"/>
    <lineage>
        <taxon>Bacteria</taxon>
        <taxon>Candidatus Azamiibacteriota</taxon>
    </lineage>
</organism>
<dbReference type="Pfam" id="PF22091">
    <property type="entry name" value="DUF6941"/>
    <property type="match status" value="1"/>
</dbReference>
<evidence type="ECO:0000313" key="1">
    <source>
        <dbReference type="EMBL" id="OGD33988.1"/>
    </source>
</evidence>
<dbReference type="InterPro" id="IPR054221">
    <property type="entry name" value="DUF6941"/>
</dbReference>
<dbReference type="EMBL" id="MEYS01000002">
    <property type="protein sequence ID" value="OGD33988.1"/>
    <property type="molecule type" value="Genomic_DNA"/>
</dbReference>
<dbReference type="STRING" id="1797298.A2988_00685"/>
<dbReference type="AlphaFoldDB" id="A0A1F5BTT3"/>
<dbReference type="Proteomes" id="UP000176650">
    <property type="component" value="Unassembled WGS sequence"/>
</dbReference>
<accession>A0A1F5BTT3</accession>
<protein>
    <submittedName>
        <fullName evidence="1">Uncharacterized protein</fullName>
    </submittedName>
</protein>
<gene>
    <name evidence="1" type="ORF">A2988_00685</name>
</gene>
<reference evidence="1 2" key="1">
    <citation type="journal article" date="2016" name="Nat. Commun.">
        <title>Thousands of microbial genomes shed light on interconnected biogeochemical processes in an aquifer system.</title>
        <authorList>
            <person name="Anantharaman K."/>
            <person name="Brown C.T."/>
            <person name="Hug L.A."/>
            <person name="Sharon I."/>
            <person name="Castelle C.J."/>
            <person name="Probst A.J."/>
            <person name="Thomas B.C."/>
            <person name="Singh A."/>
            <person name="Wilkins M.J."/>
            <person name="Karaoz U."/>
            <person name="Brodie E.L."/>
            <person name="Williams K.H."/>
            <person name="Hubbard S.S."/>
            <person name="Banfield J.F."/>
        </authorList>
    </citation>
    <scope>NUCLEOTIDE SEQUENCE [LARGE SCALE GENOMIC DNA]</scope>
</reference>
<name>A0A1F5BTT3_9BACT</name>
<proteinExistence type="predicted"/>
<sequence>MENKIIIEFAHICENVIVANNGNLSIVNIFNQISSSNFPAIHPVLFIVVGATGDEGEYEVNIQIKKEGDERPVTTQTLPDKMKIPKFPAQGRLFVKFSPLVLKFAGSYKIIISIAGQTKILFFEAKQVIKQP</sequence>
<comment type="caution">
    <text evidence="1">The sequence shown here is derived from an EMBL/GenBank/DDBJ whole genome shotgun (WGS) entry which is preliminary data.</text>
</comment>
<evidence type="ECO:0000313" key="2">
    <source>
        <dbReference type="Proteomes" id="UP000176650"/>
    </source>
</evidence>